<feature type="compositionally biased region" description="Basic residues" evidence="1">
    <location>
        <begin position="185"/>
        <end position="202"/>
    </location>
</feature>
<name>A0A455SUJ1_9CHLR</name>
<dbReference type="EMBL" id="AP019377">
    <property type="protein sequence ID" value="BBH92093.1"/>
    <property type="molecule type" value="Genomic_DNA"/>
</dbReference>
<protein>
    <submittedName>
        <fullName evidence="2">Uncharacterized protein</fullName>
    </submittedName>
</protein>
<evidence type="ECO:0000313" key="2">
    <source>
        <dbReference type="EMBL" id="BBH92093.1"/>
    </source>
</evidence>
<reference evidence="2" key="1">
    <citation type="submission" date="2018-12" db="EMBL/GenBank/DDBJ databases">
        <title>Novel natural products biosynthetic potential of the class Ktedonobacteria.</title>
        <authorList>
            <person name="Zheng Y."/>
            <person name="Saitou A."/>
            <person name="Wang C.M."/>
            <person name="Toyoda A."/>
            <person name="Minakuchi Y."/>
            <person name="Sekiguchi Y."/>
            <person name="Ueda K."/>
            <person name="Takano H."/>
            <person name="Sakai Y."/>
            <person name="Yokota A."/>
            <person name="Yabe S."/>
        </authorList>
    </citation>
    <scope>NUCLEOTIDE SEQUENCE</scope>
    <source>
        <strain evidence="2">A3-2</strain>
    </source>
</reference>
<dbReference type="AlphaFoldDB" id="A0A455SUJ1"/>
<evidence type="ECO:0000256" key="1">
    <source>
        <dbReference type="SAM" id="MobiDB-lite"/>
    </source>
</evidence>
<organism evidence="2">
    <name type="scientific">Thermogemmatispora argillosa</name>
    <dbReference type="NCBI Taxonomy" id="2045280"/>
    <lineage>
        <taxon>Bacteria</taxon>
        <taxon>Bacillati</taxon>
        <taxon>Chloroflexota</taxon>
        <taxon>Ktedonobacteria</taxon>
        <taxon>Thermogemmatisporales</taxon>
        <taxon>Thermogemmatisporaceae</taxon>
        <taxon>Thermogemmatispora</taxon>
    </lineage>
</organism>
<accession>A0A455SUJ1</accession>
<sequence>MSEQPSSSASDQLSPAEWLQVWLQLVPAPETTGATDLALLTALQHELATELQREGFVLPAPAPTGQKGADLVTEAWLLVRQVAGAVWQHHAAIAEGLADLSALVTLFEKLLPVLKRLRERHARLVGPQASQEQPLSWTIELGEARLTLEAPDLDQVQAALQLARRIQNALAGSRSGSGTPAKLPNKVRVRGTVPPRRKRKRR</sequence>
<proteinExistence type="predicted"/>
<feature type="region of interest" description="Disordered" evidence="1">
    <location>
        <begin position="171"/>
        <end position="202"/>
    </location>
</feature>
<gene>
    <name evidence="2" type="ORF">KTA_02920</name>
</gene>